<gene>
    <name evidence="1" type="ORF">V1525DRAFT_459516</name>
</gene>
<keyword evidence="2" id="KW-1185">Reference proteome</keyword>
<comment type="caution">
    <text evidence="1">The sequence shown here is derived from an EMBL/GenBank/DDBJ whole genome shotgun (WGS) entry which is preliminary data.</text>
</comment>
<accession>A0ACC3SSH4</accession>
<proteinExistence type="predicted"/>
<reference evidence="2" key="1">
    <citation type="journal article" date="2024" name="Front. Bioeng. Biotechnol.">
        <title>Genome-scale model development and genomic sequencing of the oleaginous clade Lipomyces.</title>
        <authorList>
            <person name="Czajka J.J."/>
            <person name="Han Y."/>
            <person name="Kim J."/>
            <person name="Mondo S.J."/>
            <person name="Hofstad B.A."/>
            <person name="Robles A."/>
            <person name="Haridas S."/>
            <person name="Riley R."/>
            <person name="LaButti K."/>
            <person name="Pangilinan J."/>
            <person name="Andreopoulos W."/>
            <person name="Lipzen A."/>
            <person name="Yan J."/>
            <person name="Wang M."/>
            <person name="Ng V."/>
            <person name="Grigoriev I.V."/>
            <person name="Spatafora J.W."/>
            <person name="Magnuson J.K."/>
            <person name="Baker S.E."/>
            <person name="Pomraning K.R."/>
        </authorList>
    </citation>
    <scope>NUCLEOTIDE SEQUENCE [LARGE SCALE GENOMIC DNA]</scope>
    <source>
        <strain evidence="2">CBS 7786</strain>
    </source>
</reference>
<dbReference type="Proteomes" id="UP001433508">
    <property type="component" value="Unassembled WGS sequence"/>
</dbReference>
<dbReference type="EMBL" id="MU971488">
    <property type="protein sequence ID" value="KAK9234321.1"/>
    <property type="molecule type" value="Genomic_DNA"/>
</dbReference>
<evidence type="ECO:0000313" key="1">
    <source>
        <dbReference type="EMBL" id="KAK9234321.1"/>
    </source>
</evidence>
<organism evidence="1 2">
    <name type="scientific">Lipomyces kononenkoae</name>
    <name type="common">Yeast</name>
    <dbReference type="NCBI Taxonomy" id="34357"/>
    <lineage>
        <taxon>Eukaryota</taxon>
        <taxon>Fungi</taxon>
        <taxon>Dikarya</taxon>
        <taxon>Ascomycota</taxon>
        <taxon>Saccharomycotina</taxon>
        <taxon>Lipomycetes</taxon>
        <taxon>Lipomycetales</taxon>
        <taxon>Lipomycetaceae</taxon>
        <taxon>Lipomyces</taxon>
    </lineage>
</organism>
<name>A0ACC3SSH4_LIPKO</name>
<sequence>MPQMALNTYSQPTLKSPSDWAAWYDNIKTSAQLTLVWDYCNPDVDEGTIRKLVFPAEPENETGYAKYKIQIDIWNNRSQSLARIMNLIRSTVGKDYQLYLLGARSVQGVFVRMRIYSQFVSSPRSIRIRLVNIRTNIRKAVIRVQHANNCNRNIRTYIN</sequence>
<protein>
    <submittedName>
        <fullName evidence="1">Uncharacterized protein</fullName>
    </submittedName>
</protein>
<evidence type="ECO:0000313" key="2">
    <source>
        <dbReference type="Proteomes" id="UP001433508"/>
    </source>
</evidence>